<dbReference type="Gene3D" id="3.90.1570.10">
    <property type="entry name" value="tt1808, chain A"/>
    <property type="match status" value="1"/>
</dbReference>
<dbReference type="InterPro" id="IPR013087">
    <property type="entry name" value="Znf_C2H2_type"/>
</dbReference>
<dbReference type="CDD" id="cd06260">
    <property type="entry name" value="DUF820-like"/>
    <property type="match status" value="1"/>
</dbReference>
<reference evidence="2 3" key="1">
    <citation type="submission" date="2018-06" db="EMBL/GenBank/DDBJ databases">
        <title>Comparative genomics reveals the genomic features of Rhizophagus irregularis, R. cerebriforme, R. diaphanum and Gigaspora rosea, and their symbiotic lifestyle signature.</title>
        <authorList>
            <person name="Morin E."/>
            <person name="San Clemente H."/>
            <person name="Chen E.C.H."/>
            <person name="De La Providencia I."/>
            <person name="Hainaut M."/>
            <person name="Kuo A."/>
            <person name="Kohler A."/>
            <person name="Murat C."/>
            <person name="Tang N."/>
            <person name="Roy S."/>
            <person name="Loubradou J."/>
            <person name="Henrissat B."/>
            <person name="Grigoriev I.V."/>
            <person name="Corradi N."/>
            <person name="Roux C."/>
            <person name="Martin F.M."/>
        </authorList>
    </citation>
    <scope>NUCLEOTIDE SEQUENCE [LARGE SCALE GENOMIC DNA]</scope>
    <source>
        <strain evidence="2 3">DAOM 194757</strain>
    </source>
</reference>
<proteinExistence type="predicted"/>
<evidence type="ECO:0000259" key="1">
    <source>
        <dbReference type="PROSITE" id="PS00028"/>
    </source>
</evidence>
<dbReference type="InterPro" id="IPR011335">
    <property type="entry name" value="Restrct_endonuc-II-like"/>
</dbReference>
<dbReference type="STRING" id="44941.A0A397V0P5"/>
<dbReference type="PROSITE" id="PS00028">
    <property type="entry name" value="ZINC_FINGER_C2H2_1"/>
    <property type="match status" value="1"/>
</dbReference>
<dbReference type="Proteomes" id="UP000266673">
    <property type="component" value="Unassembled WGS sequence"/>
</dbReference>
<keyword evidence="3" id="KW-1185">Reference proteome</keyword>
<name>A0A397V0P5_9GLOM</name>
<gene>
    <name evidence="2" type="ORF">C2G38_2038846</name>
</gene>
<dbReference type="InterPro" id="IPR012296">
    <property type="entry name" value="Nuclease_put_TT1808"/>
</dbReference>
<accession>A0A397V0P5</accession>
<dbReference type="OrthoDB" id="88517at2759"/>
<dbReference type="GO" id="GO:0006302">
    <property type="term" value="P:double-strand break repair"/>
    <property type="evidence" value="ECO:0007669"/>
    <property type="project" value="UniProtKB-ARBA"/>
</dbReference>
<sequence>MLKANDKKIDVNNLNLDRSYTLEEFEFINDQLKTRTLEIDGQPINLFELDKNGKLIPMPQSPYSRGIVVAEIVRQLCGWNIWTKQNGGVTSSQRGFDFDVGDGRMISAPDVAYTSKETHCSLNEKQNWSFRGEPFTPVFVVEVGNISSYSKFEELDKKFKDIYFVNGTSVQLEWLIDPESKKIYVYKRGQCRINHGWKDVDGGDFLPRFTLEIWKIEHAIAQQESVSPEPIENNTPHNCPYCLETLTSIYDMINHIESKHAYKRRRID</sequence>
<dbReference type="AlphaFoldDB" id="A0A397V0P5"/>
<organism evidence="2 3">
    <name type="scientific">Gigaspora rosea</name>
    <dbReference type="NCBI Taxonomy" id="44941"/>
    <lineage>
        <taxon>Eukaryota</taxon>
        <taxon>Fungi</taxon>
        <taxon>Fungi incertae sedis</taxon>
        <taxon>Mucoromycota</taxon>
        <taxon>Glomeromycotina</taxon>
        <taxon>Glomeromycetes</taxon>
        <taxon>Diversisporales</taxon>
        <taxon>Gigasporaceae</taxon>
        <taxon>Gigaspora</taxon>
    </lineage>
</organism>
<dbReference type="Pfam" id="PF05685">
    <property type="entry name" value="Uma2"/>
    <property type="match status" value="1"/>
</dbReference>
<dbReference type="InterPro" id="IPR008538">
    <property type="entry name" value="Uma2"/>
</dbReference>
<dbReference type="EMBL" id="QKWP01000702">
    <property type="protein sequence ID" value="RIB16094.1"/>
    <property type="molecule type" value="Genomic_DNA"/>
</dbReference>
<evidence type="ECO:0000313" key="3">
    <source>
        <dbReference type="Proteomes" id="UP000266673"/>
    </source>
</evidence>
<feature type="domain" description="C2H2-type" evidence="1">
    <location>
        <begin position="239"/>
        <end position="260"/>
    </location>
</feature>
<comment type="caution">
    <text evidence="2">The sequence shown here is derived from an EMBL/GenBank/DDBJ whole genome shotgun (WGS) entry which is preliminary data.</text>
</comment>
<evidence type="ECO:0000313" key="2">
    <source>
        <dbReference type="EMBL" id="RIB16094.1"/>
    </source>
</evidence>
<dbReference type="SUPFAM" id="SSF52980">
    <property type="entry name" value="Restriction endonuclease-like"/>
    <property type="match status" value="1"/>
</dbReference>
<protein>
    <recommendedName>
        <fullName evidence="1">C2H2-type domain-containing protein</fullName>
    </recommendedName>
</protein>